<dbReference type="GO" id="GO:0003824">
    <property type="term" value="F:catalytic activity"/>
    <property type="evidence" value="ECO:0007669"/>
    <property type="project" value="InterPro"/>
</dbReference>
<feature type="domain" description="CMP/dCMP-type deaminase" evidence="1">
    <location>
        <begin position="5"/>
        <end position="111"/>
    </location>
</feature>
<sequence>MASTPEDEAFMRLAIAEAAQGDWPFGAVIVGDKKVLEVGRNLARTTNDPTAHAEMVAIRRFVATRDAGELKGTTLYTSGESCPMCMGAILWCGISRVVFGASIDQLATKIEQIMLTDRTVAEAALFAKIAITGGVLAAEAMALFSK</sequence>
<dbReference type="PANTHER" id="PTHR11079:SF162">
    <property type="entry name" value="RIBOFLAVIN BIOSYNTHESIS PROTEIN PYRD, CHLOROPLASTIC"/>
    <property type="match status" value="1"/>
</dbReference>
<dbReference type="PROSITE" id="PS51747">
    <property type="entry name" value="CYT_DCMP_DEAMINASES_2"/>
    <property type="match status" value="1"/>
</dbReference>
<gene>
    <name evidence="2" type="ORF">DES32_1485</name>
</gene>
<evidence type="ECO:0000313" key="3">
    <source>
        <dbReference type="Proteomes" id="UP000256900"/>
    </source>
</evidence>
<dbReference type="AlphaFoldDB" id="A0A3D9YYM2"/>
<comment type="caution">
    <text evidence="2">The sequence shown here is derived from an EMBL/GenBank/DDBJ whole genome shotgun (WGS) entry which is preliminary data.</text>
</comment>
<accession>A0A3D9YYM2</accession>
<organism evidence="2 3">
    <name type="scientific">Methylovirgula ligni</name>
    <dbReference type="NCBI Taxonomy" id="569860"/>
    <lineage>
        <taxon>Bacteria</taxon>
        <taxon>Pseudomonadati</taxon>
        <taxon>Pseudomonadota</taxon>
        <taxon>Alphaproteobacteria</taxon>
        <taxon>Hyphomicrobiales</taxon>
        <taxon>Beijerinckiaceae</taxon>
        <taxon>Methylovirgula</taxon>
    </lineage>
</organism>
<dbReference type="RefSeq" id="WP_245411216.1">
    <property type="nucleotide sequence ID" value="NZ_CP025086.1"/>
</dbReference>
<protein>
    <submittedName>
        <fullName evidence="2">Guanine deaminase</fullName>
    </submittedName>
</protein>
<evidence type="ECO:0000313" key="2">
    <source>
        <dbReference type="EMBL" id="REF87853.1"/>
    </source>
</evidence>
<proteinExistence type="predicted"/>
<dbReference type="InterPro" id="IPR016193">
    <property type="entry name" value="Cytidine_deaminase-like"/>
</dbReference>
<dbReference type="Gene3D" id="3.40.140.10">
    <property type="entry name" value="Cytidine Deaminase, domain 2"/>
    <property type="match status" value="1"/>
</dbReference>
<keyword evidence="3" id="KW-1185">Reference proteome</keyword>
<reference evidence="2 3" key="1">
    <citation type="submission" date="2018-08" db="EMBL/GenBank/DDBJ databases">
        <title>Genomic Encyclopedia of Type Strains, Phase IV (KMG-IV): sequencing the most valuable type-strain genomes for metagenomic binning, comparative biology and taxonomic classification.</title>
        <authorList>
            <person name="Goeker M."/>
        </authorList>
    </citation>
    <scope>NUCLEOTIDE SEQUENCE [LARGE SCALE GENOMIC DNA]</scope>
    <source>
        <strain evidence="2 3">BW863</strain>
    </source>
</reference>
<dbReference type="PANTHER" id="PTHR11079">
    <property type="entry name" value="CYTOSINE DEAMINASE FAMILY MEMBER"/>
    <property type="match status" value="1"/>
</dbReference>
<dbReference type="InterPro" id="IPR002125">
    <property type="entry name" value="CMP_dCMP_dom"/>
</dbReference>
<dbReference type="SUPFAM" id="SSF53927">
    <property type="entry name" value="Cytidine deaminase-like"/>
    <property type="match status" value="1"/>
</dbReference>
<name>A0A3D9YYM2_9HYPH</name>
<dbReference type="EMBL" id="QUMO01000002">
    <property type="protein sequence ID" value="REF87853.1"/>
    <property type="molecule type" value="Genomic_DNA"/>
</dbReference>
<dbReference type="Pfam" id="PF00383">
    <property type="entry name" value="dCMP_cyt_deam_1"/>
    <property type="match status" value="1"/>
</dbReference>
<dbReference type="CDD" id="cd01285">
    <property type="entry name" value="nucleoside_deaminase"/>
    <property type="match status" value="1"/>
</dbReference>
<dbReference type="Proteomes" id="UP000256900">
    <property type="component" value="Unassembled WGS sequence"/>
</dbReference>
<evidence type="ECO:0000259" key="1">
    <source>
        <dbReference type="PROSITE" id="PS51747"/>
    </source>
</evidence>